<sequence length="235" mass="26065">MAAKLRPEPFIPSNLPAFLSSDLGITNWSPLDHGGHSFVLKITTSPSSTSSTPTISVLKIFRFHLRPCRDSPTTTTSTDPYHYYNLESAAYSRLKASHLTGTTVPEIYGVVHITPEHERHLAVNQGMKSLAGMRRHFRELTVVGLWMEYVPGMRLLPRDAGRWAEELRAGLVMIHAAGVVQGDINWRNIVVGGEEGSERGVVWVDFSTAGVRGEEEGDKEWDEREGERGGWELGG</sequence>
<evidence type="ECO:0008006" key="4">
    <source>
        <dbReference type="Google" id="ProtNLM"/>
    </source>
</evidence>
<dbReference type="Proteomes" id="UP000244722">
    <property type="component" value="Unassembled WGS sequence"/>
</dbReference>
<evidence type="ECO:0000256" key="1">
    <source>
        <dbReference type="SAM" id="MobiDB-lite"/>
    </source>
</evidence>
<dbReference type="EMBL" id="NESQ01000061">
    <property type="protein sequence ID" value="PUU80591.1"/>
    <property type="molecule type" value="Genomic_DNA"/>
</dbReference>
<evidence type="ECO:0000313" key="3">
    <source>
        <dbReference type="Proteomes" id="UP000244722"/>
    </source>
</evidence>
<proteinExistence type="predicted"/>
<dbReference type="AlphaFoldDB" id="A0A2T6ZYQ1"/>
<keyword evidence="3" id="KW-1185">Reference proteome</keyword>
<name>A0A2T6ZYQ1_TUBBO</name>
<protein>
    <recommendedName>
        <fullName evidence="4">Protein kinase domain-containing protein</fullName>
    </recommendedName>
</protein>
<feature type="region of interest" description="Disordered" evidence="1">
    <location>
        <begin position="212"/>
        <end position="235"/>
    </location>
</feature>
<accession>A0A2T6ZYQ1</accession>
<evidence type="ECO:0000313" key="2">
    <source>
        <dbReference type="EMBL" id="PUU80591.1"/>
    </source>
</evidence>
<feature type="compositionally biased region" description="Basic and acidic residues" evidence="1">
    <location>
        <begin position="221"/>
        <end position="235"/>
    </location>
</feature>
<dbReference type="SUPFAM" id="SSF56112">
    <property type="entry name" value="Protein kinase-like (PK-like)"/>
    <property type="match status" value="1"/>
</dbReference>
<gene>
    <name evidence="2" type="ORF">B9Z19DRAFT_1191733</name>
</gene>
<dbReference type="InterPro" id="IPR011009">
    <property type="entry name" value="Kinase-like_dom_sf"/>
</dbReference>
<reference evidence="2 3" key="1">
    <citation type="submission" date="2017-04" db="EMBL/GenBank/DDBJ databases">
        <title>Draft genome sequence of Tuber borchii Vittad., a whitish edible truffle.</title>
        <authorList>
            <consortium name="DOE Joint Genome Institute"/>
            <person name="Murat C."/>
            <person name="Kuo A."/>
            <person name="Barry K.W."/>
            <person name="Clum A."/>
            <person name="Dockter R.B."/>
            <person name="Fauchery L."/>
            <person name="Iotti M."/>
            <person name="Kohler A."/>
            <person name="Labutti K."/>
            <person name="Lindquist E.A."/>
            <person name="Lipzen A."/>
            <person name="Ohm R.A."/>
            <person name="Wang M."/>
            <person name="Grigoriev I.V."/>
            <person name="Zambonelli A."/>
            <person name="Martin F.M."/>
        </authorList>
    </citation>
    <scope>NUCLEOTIDE SEQUENCE [LARGE SCALE GENOMIC DNA]</scope>
    <source>
        <strain evidence="2 3">Tbo3840</strain>
    </source>
</reference>
<dbReference type="OrthoDB" id="5396509at2759"/>
<comment type="caution">
    <text evidence="2">The sequence shown here is derived from an EMBL/GenBank/DDBJ whole genome shotgun (WGS) entry which is preliminary data.</text>
</comment>
<organism evidence="2 3">
    <name type="scientific">Tuber borchii</name>
    <name type="common">White truffle</name>
    <dbReference type="NCBI Taxonomy" id="42251"/>
    <lineage>
        <taxon>Eukaryota</taxon>
        <taxon>Fungi</taxon>
        <taxon>Dikarya</taxon>
        <taxon>Ascomycota</taxon>
        <taxon>Pezizomycotina</taxon>
        <taxon>Pezizomycetes</taxon>
        <taxon>Pezizales</taxon>
        <taxon>Tuberaceae</taxon>
        <taxon>Tuber</taxon>
    </lineage>
</organism>